<organism evidence="2 3">
    <name type="scientific">Eleginops maclovinus</name>
    <name type="common">Patagonian blennie</name>
    <name type="synonym">Eleginus maclovinus</name>
    <dbReference type="NCBI Taxonomy" id="56733"/>
    <lineage>
        <taxon>Eukaryota</taxon>
        <taxon>Metazoa</taxon>
        <taxon>Chordata</taxon>
        <taxon>Craniata</taxon>
        <taxon>Vertebrata</taxon>
        <taxon>Euteleostomi</taxon>
        <taxon>Actinopterygii</taxon>
        <taxon>Neopterygii</taxon>
        <taxon>Teleostei</taxon>
        <taxon>Neoteleostei</taxon>
        <taxon>Acanthomorphata</taxon>
        <taxon>Eupercaria</taxon>
        <taxon>Perciformes</taxon>
        <taxon>Notothenioidei</taxon>
        <taxon>Eleginopidae</taxon>
        <taxon>Eleginops</taxon>
    </lineage>
</organism>
<name>A0AAN8AQ26_ELEMC</name>
<accession>A0AAN8AQ26</accession>
<sequence>MEKSIQMKRGQGKEHIRNNGQREETLKGNKKQQGAKEIESRNPYQRRVKRKRKKGRGNRLIKKNETESKRGGKVKAMESRYCRNKRYSKREETAGPAQGLCVPARPSVTGPQRGPTPTAQTFIISLLPRAGRKVVPKNQDGKNTK</sequence>
<feature type="compositionally biased region" description="Basic residues" evidence="1">
    <location>
        <begin position="44"/>
        <end position="61"/>
    </location>
</feature>
<proteinExistence type="predicted"/>
<feature type="compositionally biased region" description="Basic and acidic residues" evidence="1">
    <location>
        <begin position="1"/>
        <end position="27"/>
    </location>
</feature>
<gene>
    <name evidence="2" type="ORF">PBY51_015635</name>
</gene>
<dbReference type="Proteomes" id="UP001346869">
    <property type="component" value="Unassembled WGS sequence"/>
</dbReference>
<protein>
    <submittedName>
        <fullName evidence="2">Uncharacterized protein</fullName>
    </submittedName>
</protein>
<keyword evidence="3" id="KW-1185">Reference proteome</keyword>
<reference evidence="2 3" key="2">
    <citation type="journal article" date="2023" name="Mol. Biol. Evol.">
        <title>Genomics of Secondarily Temperate Adaptation in the Only Non-Antarctic Icefish.</title>
        <authorList>
            <person name="Rivera-Colon A.G."/>
            <person name="Rayamajhi N."/>
            <person name="Minhas B.F."/>
            <person name="Madrigal G."/>
            <person name="Bilyk K.T."/>
            <person name="Yoon V."/>
            <person name="Hune M."/>
            <person name="Gregory S."/>
            <person name="Cheng C.H.C."/>
            <person name="Catchen J.M."/>
        </authorList>
    </citation>
    <scope>NUCLEOTIDE SEQUENCE [LARGE SCALE GENOMIC DNA]</scope>
    <source>
        <strain evidence="2">JMC-PN-2008</strain>
    </source>
</reference>
<dbReference type="EMBL" id="JAUZQC010000010">
    <property type="protein sequence ID" value="KAK5864389.1"/>
    <property type="molecule type" value="Genomic_DNA"/>
</dbReference>
<comment type="caution">
    <text evidence="2">The sequence shown here is derived from an EMBL/GenBank/DDBJ whole genome shotgun (WGS) entry which is preliminary data.</text>
</comment>
<dbReference type="AlphaFoldDB" id="A0AAN8AQ26"/>
<evidence type="ECO:0000313" key="3">
    <source>
        <dbReference type="Proteomes" id="UP001346869"/>
    </source>
</evidence>
<evidence type="ECO:0000313" key="2">
    <source>
        <dbReference type="EMBL" id="KAK5864389.1"/>
    </source>
</evidence>
<feature type="region of interest" description="Disordered" evidence="1">
    <location>
        <begin position="1"/>
        <end position="118"/>
    </location>
</feature>
<evidence type="ECO:0000256" key="1">
    <source>
        <dbReference type="SAM" id="MobiDB-lite"/>
    </source>
</evidence>
<feature type="compositionally biased region" description="Basic and acidic residues" evidence="1">
    <location>
        <begin position="62"/>
        <end position="81"/>
    </location>
</feature>
<reference evidence="2 3" key="1">
    <citation type="journal article" date="2023" name="Genes (Basel)">
        <title>Chromosome-Level Genome Assembly and Circadian Gene Repertoire of the Patagonia Blennie Eleginops maclovinus-The Closest Ancestral Proxy of Antarctic Cryonotothenioids.</title>
        <authorList>
            <person name="Cheng C.C."/>
            <person name="Rivera-Colon A.G."/>
            <person name="Minhas B.F."/>
            <person name="Wilson L."/>
            <person name="Rayamajhi N."/>
            <person name="Vargas-Chacoff L."/>
            <person name="Catchen J.M."/>
        </authorList>
    </citation>
    <scope>NUCLEOTIDE SEQUENCE [LARGE SCALE GENOMIC DNA]</scope>
    <source>
        <strain evidence="2">JMC-PN-2008</strain>
    </source>
</reference>